<accession>A0A7S1AN15</accession>
<evidence type="ECO:0008006" key="2">
    <source>
        <dbReference type="Google" id="ProtNLM"/>
    </source>
</evidence>
<evidence type="ECO:0000313" key="1">
    <source>
        <dbReference type="EMBL" id="CAD8859496.1"/>
    </source>
</evidence>
<name>A0A7S1AN15_NOCSC</name>
<protein>
    <recommendedName>
        <fullName evidence="2">PH domain-containing protein</fullName>
    </recommendedName>
</protein>
<dbReference type="EMBL" id="HBFQ01047517">
    <property type="protein sequence ID" value="CAD8859496.1"/>
    <property type="molecule type" value="Transcribed_RNA"/>
</dbReference>
<proteinExistence type="predicted"/>
<sequence>MCAMLDIFPWLRQCMCNESGSQRGAAQVGVSPIPCEVDAHHSYKASGPAFPQHVDSLQDSGIVTYATDLNFPVFGPQVRRGEVWHLPPNGAKIFARAILCLYKNGFILTDLEGAELQSLSWSPFSVVQSCRLHSVAADKSQPLLRTFRVFIFSQAWCHLFAVEGPDADAERAQWVAEISCVLRLMTQSLFPPFSIAATPLRDARWTSTRLLAGYLLLCHQTGVLLLYCELHTHWDAAAAFNAYVDESCTSQVLALKIRESTVISEVIGVNCSCFSIHGKHFSARTNAEKVFWLRAMGNIQVKIQHHAPNPTQHQIAAYRESVMSSAHILENEQAASRPRSKSVHEMVREPSVDVSQTEEATVSDVVCQNPHHNSNVTGSTVPSLCSTRLDGWDTGVFLEMQRASAAEAGEQSCAGTEDCNDSGGESVVLEDHAVDDAVEALVNEQARRFKHCRRQAI</sequence>
<gene>
    <name evidence="1" type="ORF">NSCI0253_LOCUS33850</name>
</gene>
<organism evidence="1">
    <name type="scientific">Noctiluca scintillans</name>
    <name type="common">Sea sparkle</name>
    <name type="synonym">Red tide dinoflagellate</name>
    <dbReference type="NCBI Taxonomy" id="2966"/>
    <lineage>
        <taxon>Eukaryota</taxon>
        <taxon>Sar</taxon>
        <taxon>Alveolata</taxon>
        <taxon>Dinophyceae</taxon>
        <taxon>Noctilucales</taxon>
        <taxon>Noctilucaceae</taxon>
        <taxon>Noctiluca</taxon>
    </lineage>
</organism>
<dbReference type="AlphaFoldDB" id="A0A7S1AN15"/>
<reference evidence="1" key="1">
    <citation type="submission" date="2021-01" db="EMBL/GenBank/DDBJ databases">
        <authorList>
            <person name="Corre E."/>
            <person name="Pelletier E."/>
            <person name="Niang G."/>
            <person name="Scheremetjew M."/>
            <person name="Finn R."/>
            <person name="Kale V."/>
            <person name="Holt S."/>
            <person name="Cochrane G."/>
            <person name="Meng A."/>
            <person name="Brown T."/>
            <person name="Cohen L."/>
        </authorList>
    </citation>
    <scope>NUCLEOTIDE SEQUENCE</scope>
</reference>